<dbReference type="AlphaFoldDB" id="A0AAV1LJ02"/>
<dbReference type="GO" id="GO:0005615">
    <property type="term" value="C:extracellular space"/>
    <property type="evidence" value="ECO:0007669"/>
    <property type="project" value="TreeGrafter"/>
</dbReference>
<evidence type="ECO:0000313" key="6">
    <source>
        <dbReference type="Proteomes" id="UP001314205"/>
    </source>
</evidence>
<evidence type="ECO:0000313" key="5">
    <source>
        <dbReference type="EMBL" id="CAK1594835.1"/>
    </source>
</evidence>
<dbReference type="EMBL" id="CAVLGL010000091">
    <property type="protein sequence ID" value="CAK1594835.1"/>
    <property type="molecule type" value="Genomic_DNA"/>
</dbReference>
<dbReference type="PROSITE" id="PS00233">
    <property type="entry name" value="CHIT_BIND_RR_1"/>
    <property type="match status" value="1"/>
</dbReference>
<evidence type="ECO:0000256" key="1">
    <source>
        <dbReference type="ARBA" id="ARBA00022460"/>
    </source>
</evidence>
<keyword evidence="6" id="KW-1185">Reference proteome</keyword>
<accession>A0AAV1LJ02</accession>
<dbReference type="PROSITE" id="PS51155">
    <property type="entry name" value="CHIT_BIND_RR_2"/>
    <property type="match status" value="1"/>
</dbReference>
<dbReference type="PANTHER" id="PTHR12236">
    <property type="entry name" value="STRUCTURAL CONTITUENT OF CUTICLE"/>
    <property type="match status" value="1"/>
</dbReference>
<dbReference type="InterPro" id="IPR000618">
    <property type="entry name" value="Insect_cuticle"/>
</dbReference>
<evidence type="ECO:0000256" key="4">
    <source>
        <dbReference type="SAM" id="MobiDB-lite"/>
    </source>
</evidence>
<protein>
    <recommendedName>
        <fullName evidence="7">Pro-resilin-like</fullName>
    </recommendedName>
</protein>
<dbReference type="PANTHER" id="PTHR12236:SF79">
    <property type="entry name" value="CUTICULAR PROTEIN 50CB-RELATED"/>
    <property type="match status" value="1"/>
</dbReference>
<name>A0AAV1LJ02_9NEOP</name>
<keyword evidence="1 3" id="KW-0193">Cuticle</keyword>
<proteinExistence type="predicted"/>
<organism evidence="5 6">
    <name type="scientific">Parnassius mnemosyne</name>
    <name type="common">clouded apollo</name>
    <dbReference type="NCBI Taxonomy" id="213953"/>
    <lineage>
        <taxon>Eukaryota</taxon>
        <taxon>Metazoa</taxon>
        <taxon>Ecdysozoa</taxon>
        <taxon>Arthropoda</taxon>
        <taxon>Hexapoda</taxon>
        <taxon>Insecta</taxon>
        <taxon>Pterygota</taxon>
        <taxon>Neoptera</taxon>
        <taxon>Endopterygota</taxon>
        <taxon>Lepidoptera</taxon>
        <taxon>Glossata</taxon>
        <taxon>Ditrysia</taxon>
        <taxon>Papilionoidea</taxon>
        <taxon>Papilionidae</taxon>
        <taxon>Parnassiinae</taxon>
        <taxon>Parnassini</taxon>
        <taxon>Parnassius</taxon>
        <taxon>Driopa</taxon>
    </lineage>
</organism>
<evidence type="ECO:0000256" key="3">
    <source>
        <dbReference type="PROSITE-ProRule" id="PRU00497"/>
    </source>
</evidence>
<dbReference type="PRINTS" id="PR00947">
    <property type="entry name" value="CUTICLE"/>
</dbReference>
<sequence length="211" mass="22744">MIITVALVAFTASEPPPSKSYLPPSSVGSEGYPQGPQSGAPFNAGIPEVVAARSLDKHGQEHHGNGFARNSPHDHGVHARFGINSEHGYEQNGAAFGRNAVEDVSGEPANYNFGYMVNDYHEGIDFGHHEERLDESAHGQYHVVLPDGRRQTVSYEADVRGFKPRVTYQDSEDLTRSGYDSNASGVRASVGHHDNGLVTGHGNHVARANGY</sequence>
<gene>
    <name evidence="5" type="ORF">PARMNEM_LOCUS14408</name>
</gene>
<evidence type="ECO:0008006" key="7">
    <source>
        <dbReference type="Google" id="ProtNLM"/>
    </source>
</evidence>
<dbReference type="InterPro" id="IPR031311">
    <property type="entry name" value="CHIT_BIND_RR_consensus"/>
</dbReference>
<dbReference type="InterPro" id="IPR051217">
    <property type="entry name" value="Insect_Cuticle_Struc_Prot"/>
</dbReference>
<evidence type="ECO:0000256" key="2">
    <source>
        <dbReference type="ARBA" id="ARBA00022729"/>
    </source>
</evidence>
<keyword evidence="2" id="KW-0732">Signal</keyword>
<dbReference type="GO" id="GO:0031012">
    <property type="term" value="C:extracellular matrix"/>
    <property type="evidence" value="ECO:0007669"/>
    <property type="project" value="TreeGrafter"/>
</dbReference>
<dbReference type="GO" id="GO:0042302">
    <property type="term" value="F:structural constituent of cuticle"/>
    <property type="evidence" value="ECO:0007669"/>
    <property type="project" value="UniProtKB-UniRule"/>
</dbReference>
<comment type="caution">
    <text evidence="5">The sequence shown here is derived from an EMBL/GenBank/DDBJ whole genome shotgun (WGS) entry which is preliminary data.</text>
</comment>
<dbReference type="Pfam" id="PF00379">
    <property type="entry name" value="Chitin_bind_4"/>
    <property type="match status" value="1"/>
</dbReference>
<feature type="region of interest" description="Disordered" evidence="4">
    <location>
        <begin position="192"/>
        <end position="211"/>
    </location>
</feature>
<reference evidence="5 6" key="1">
    <citation type="submission" date="2023-11" db="EMBL/GenBank/DDBJ databases">
        <authorList>
            <person name="Hedman E."/>
            <person name="Englund M."/>
            <person name="Stromberg M."/>
            <person name="Nyberg Akerstrom W."/>
            <person name="Nylinder S."/>
            <person name="Jareborg N."/>
            <person name="Kallberg Y."/>
            <person name="Kronander E."/>
        </authorList>
    </citation>
    <scope>NUCLEOTIDE SEQUENCE [LARGE SCALE GENOMIC DNA]</scope>
</reference>
<feature type="region of interest" description="Disordered" evidence="4">
    <location>
        <begin position="14"/>
        <end position="42"/>
    </location>
</feature>
<dbReference type="Proteomes" id="UP001314205">
    <property type="component" value="Unassembled WGS sequence"/>
</dbReference>